<feature type="signal peptide" evidence="13">
    <location>
        <begin position="1"/>
        <end position="25"/>
    </location>
</feature>
<protein>
    <submittedName>
        <fullName evidence="16">Ligand-gated channel</fullName>
    </submittedName>
</protein>
<comment type="subcellular location">
    <subcellularLocation>
        <location evidence="1 11">Cell outer membrane</location>
        <topology evidence="1 11">Multi-pass membrane protein</topology>
    </subcellularLocation>
</comment>
<dbReference type="AlphaFoldDB" id="A0A3S2USC2"/>
<evidence type="ECO:0000313" key="16">
    <source>
        <dbReference type="EMBL" id="RVU05702.1"/>
    </source>
</evidence>
<dbReference type="InterPro" id="IPR012910">
    <property type="entry name" value="Plug_dom"/>
</dbReference>
<keyword evidence="5 11" id="KW-0812">Transmembrane</keyword>
<dbReference type="PANTHER" id="PTHR32552">
    <property type="entry name" value="FERRICHROME IRON RECEPTOR-RELATED"/>
    <property type="match status" value="1"/>
</dbReference>
<dbReference type="Pfam" id="PF07715">
    <property type="entry name" value="Plug"/>
    <property type="match status" value="1"/>
</dbReference>
<evidence type="ECO:0000256" key="9">
    <source>
        <dbReference type="ARBA" id="ARBA00023136"/>
    </source>
</evidence>
<evidence type="ECO:0000256" key="1">
    <source>
        <dbReference type="ARBA" id="ARBA00004571"/>
    </source>
</evidence>
<dbReference type="EMBL" id="SACO01000004">
    <property type="protein sequence ID" value="RVU05702.1"/>
    <property type="molecule type" value="Genomic_DNA"/>
</dbReference>
<dbReference type="InterPro" id="IPR036942">
    <property type="entry name" value="Beta-barrel_TonB_sf"/>
</dbReference>
<evidence type="ECO:0000256" key="13">
    <source>
        <dbReference type="SAM" id="SignalP"/>
    </source>
</evidence>
<evidence type="ECO:0000256" key="10">
    <source>
        <dbReference type="ARBA" id="ARBA00023237"/>
    </source>
</evidence>
<dbReference type="InterPro" id="IPR000531">
    <property type="entry name" value="Beta-barrel_TonB"/>
</dbReference>
<evidence type="ECO:0000256" key="8">
    <source>
        <dbReference type="ARBA" id="ARBA00023077"/>
    </source>
</evidence>
<feature type="domain" description="TonB-dependent receptor plug" evidence="15">
    <location>
        <begin position="48"/>
        <end position="156"/>
    </location>
</feature>
<gene>
    <name evidence="16" type="ORF">EOE18_06830</name>
</gene>
<feature type="domain" description="TonB-dependent receptor-like beta-barrel" evidence="14">
    <location>
        <begin position="284"/>
        <end position="760"/>
    </location>
</feature>
<keyword evidence="2 11" id="KW-0813">Transport</keyword>
<keyword evidence="13" id="KW-0732">Signal</keyword>
<evidence type="ECO:0000256" key="2">
    <source>
        <dbReference type="ARBA" id="ARBA00022448"/>
    </source>
</evidence>
<keyword evidence="6" id="KW-0408">Iron</keyword>
<evidence type="ECO:0000256" key="11">
    <source>
        <dbReference type="PROSITE-ProRule" id="PRU01360"/>
    </source>
</evidence>
<name>A0A3S2USC2_9SPHN</name>
<evidence type="ECO:0000256" key="6">
    <source>
        <dbReference type="ARBA" id="ARBA00023004"/>
    </source>
</evidence>
<evidence type="ECO:0000259" key="15">
    <source>
        <dbReference type="Pfam" id="PF07715"/>
    </source>
</evidence>
<dbReference type="InterPro" id="IPR039426">
    <property type="entry name" value="TonB-dep_rcpt-like"/>
</dbReference>
<dbReference type="OrthoDB" id="7223550at2"/>
<keyword evidence="7" id="KW-0406">Ion transport</keyword>
<dbReference type="GO" id="GO:0009279">
    <property type="term" value="C:cell outer membrane"/>
    <property type="evidence" value="ECO:0007669"/>
    <property type="project" value="UniProtKB-SubCell"/>
</dbReference>
<evidence type="ECO:0000313" key="17">
    <source>
        <dbReference type="Proteomes" id="UP000282837"/>
    </source>
</evidence>
<comment type="similarity">
    <text evidence="11 12">Belongs to the TonB-dependent receptor family.</text>
</comment>
<evidence type="ECO:0000256" key="7">
    <source>
        <dbReference type="ARBA" id="ARBA00023065"/>
    </source>
</evidence>
<evidence type="ECO:0000256" key="12">
    <source>
        <dbReference type="RuleBase" id="RU003357"/>
    </source>
</evidence>
<evidence type="ECO:0000256" key="5">
    <source>
        <dbReference type="ARBA" id="ARBA00022692"/>
    </source>
</evidence>
<dbReference type="SUPFAM" id="SSF56935">
    <property type="entry name" value="Porins"/>
    <property type="match status" value="1"/>
</dbReference>
<dbReference type="RefSeq" id="WP_127707595.1">
    <property type="nucleotide sequence ID" value="NZ_SACO01000004.1"/>
</dbReference>
<keyword evidence="8 12" id="KW-0798">TonB box</keyword>
<evidence type="ECO:0000259" key="14">
    <source>
        <dbReference type="Pfam" id="PF00593"/>
    </source>
</evidence>
<keyword evidence="9 11" id="KW-0472">Membrane</keyword>
<dbReference type="PANTHER" id="PTHR32552:SF81">
    <property type="entry name" value="TONB-DEPENDENT OUTER MEMBRANE RECEPTOR"/>
    <property type="match status" value="1"/>
</dbReference>
<comment type="caution">
    <text evidence="16">The sequence shown here is derived from an EMBL/GenBank/DDBJ whole genome shotgun (WGS) entry which is preliminary data.</text>
</comment>
<keyword evidence="4" id="KW-0410">Iron transport</keyword>
<accession>A0A3S2USC2</accession>
<sequence length="798" mass="86057">MQISKTRYISILLAGVAAFPTMAYADDQNPQGGLSDIVVTARRKVENLQDVPVAVTAISAAQIQRYDMTSLEKISTQTPQFTIGRASNGSGAQLTLRGIGSSASSIGIEQSVAVILDGVYYGQGRVINEGFLDLQSVEMLKGPQALFFGKNATAGVISLKSAEPTKRAEFMARVGYEMAGREVVGEAVASGPLSDTLGIRVALRGSRMFGGYFDNAGLAKTYSTYDVATGVTTSHYAPPLTTDNPGARALLGRVTLQYKPTNRLTVTLRANSSMDDNDNNSWNYVPYACANPNGTFGINPAIRCSKSFTIYQNAFPADLAGTNPYSRRDGGLYNKYRSWAVTGQADYSLDHVNLTLVSNYNKNVNQWACDCTIVSAPDPLSAPSTEHSVFSAFSTEFRAQTRFDAPVNLMAGVLYQSTKRNHTQTGSFGGVSDSSAPAAMRYLGYFKRSETSGETITSYAQAEWKILSTLTAAAGARYTHETKDSYLKQPYVNAALQFLFPQNQAVTANQSWDNWSPEATLTWKPTRDLTLYGAYKTAYKSGGFSNSGFVSASTLPSDVAFNPETAAGFELGFKSTLLGRQLRLNLAVYSYLYKDLQVDFFNASTFAFITTNAGGARTRGIEFEYEYAPRAVEGLNLHGSVNYNRARYTNYIAPCYGGQTLATGCGVGGLSFHGADAQNLSGTPTAVAPEWAGSLGVSYEAAVSDKWRAGLSVDSRYSGHYLASAFGKPNSRQDAYLSVDASVRLKTSDNRYELALIGKNITNRFIVGGAIDAPNSAADTLGFVNMPRTVQLQGTVRF</sequence>
<organism evidence="16 17">
    <name type="scientific">Novosphingobium umbonatum</name>
    <dbReference type="NCBI Taxonomy" id="1908524"/>
    <lineage>
        <taxon>Bacteria</taxon>
        <taxon>Pseudomonadati</taxon>
        <taxon>Pseudomonadota</taxon>
        <taxon>Alphaproteobacteria</taxon>
        <taxon>Sphingomonadales</taxon>
        <taxon>Sphingomonadaceae</taxon>
        <taxon>Novosphingobium</taxon>
    </lineage>
</organism>
<feature type="chain" id="PRO_5018652554" evidence="13">
    <location>
        <begin position="26"/>
        <end position="798"/>
    </location>
</feature>
<proteinExistence type="inferred from homology"/>
<dbReference type="GO" id="GO:0006826">
    <property type="term" value="P:iron ion transport"/>
    <property type="evidence" value="ECO:0007669"/>
    <property type="project" value="UniProtKB-KW"/>
</dbReference>
<keyword evidence="17" id="KW-1185">Reference proteome</keyword>
<evidence type="ECO:0000256" key="3">
    <source>
        <dbReference type="ARBA" id="ARBA00022452"/>
    </source>
</evidence>
<dbReference type="PROSITE" id="PS52016">
    <property type="entry name" value="TONB_DEPENDENT_REC_3"/>
    <property type="match status" value="1"/>
</dbReference>
<dbReference type="Gene3D" id="2.40.170.20">
    <property type="entry name" value="TonB-dependent receptor, beta-barrel domain"/>
    <property type="match status" value="1"/>
</dbReference>
<reference evidence="16 17" key="1">
    <citation type="submission" date="2019-01" db="EMBL/GenBank/DDBJ databases">
        <authorList>
            <person name="Chen W.-M."/>
        </authorList>
    </citation>
    <scope>NUCLEOTIDE SEQUENCE [LARGE SCALE GENOMIC DNA]</scope>
    <source>
        <strain evidence="16 17">FSY-9</strain>
    </source>
</reference>
<keyword evidence="3 11" id="KW-1134">Transmembrane beta strand</keyword>
<dbReference type="Pfam" id="PF00593">
    <property type="entry name" value="TonB_dep_Rec_b-barrel"/>
    <property type="match status" value="1"/>
</dbReference>
<keyword evidence="10 11" id="KW-0998">Cell outer membrane</keyword>
<evidence type="ECO:0000256" key="4">
    <source>
        <dbReference type="ARBA" id="ARBA00022496"/>
    </source>
</evidence>
<dbReference type="Proteomes" id="UP000282837">
    <property type="component" value="Unassembled WGS sequence"/>
</dbReference>